<dbReference type="PROSITE" id="PS50297">
    <property type="entry name" value="ANK_REP_REGION"/>
    <property type="match status" value="1"/>
</dbReference>
<keyword evidence="14" id="KW-0723">Serine/threonine-protein kinase</keyword>
<dbReference type="STRING" id="6945.B7QAL1"/>
<feature type="region of interest" description="Disordered" evidence="13">
    <location>
        <begin position="486"/>
        <end position="593"/>
    </location>
</feature>
<evidence type="ECO:0000256" key="4">
    <source>
        <dbReference type="ARBA" id="ARBA00022737"/>
    </source>
</evidence>
<protein>
    <recommendedName>
        <fullName evidence="11">Alpha-latrotoxin</fullName>
    </recommendedName>
</protein>
<dbReference type="EMBL" id="ABJB010707146">
    <property type="status" value="NOT_ANNOTATED_CDS"/>
    <property type="molecule type" value="Genomic_DNA"/>
</dbReference>
<dbReference type="VEuPathDB" id="VectorBase:ISCP_035081"/>
<reference evidence="14 16" key="1">
    <citation type="submission" date="2008-03" db="EMBL/GenBank/DDBJ databases">
        <title>Annotation of Ixodes scapularis.</title>
        <authorList>
            <consortium name="Ixodes scapularis Genome Project Consortium"/>
            <person name="Caler E."/>
            <person name="Hannick L.I."/>
            <person name="Bidwell S."/>
            <person name="Joardar V."/>
            <person name="Thiagarajan M."/>
            <person name="Amedeo P."/>
            <person name="Galinsky K.J."/>
            <person name="Schobel S."/>
            <person name="Inman J."/>
            <person name="Hostetler J."/>
            <person name="Miller J."/>
            <person name="Hammond M."/>
            <person name="Megy K."/>
            <person name="Lawson D."/>
            <person name="Kodira C."/>
            <person name="Sutton G."/>
            <person name="Meyer J."/>
            <person name="Hill C.A."/>
            <person name="Birren B."/>
            <person name="Nene V."/>
            <person name="Collins F."/>
            <person name="Alarcon-Chaidez F."/>
            <person name="Wikel S."/>
            <person name="Strausberg R."/>
        </authorList>
    </citation>
    <scope>NUCLEOTIDE SEQUENCE [LARGE SCALE GENOMIC DNA]</scope>
    <source>
        <strain evidence="16">Wikel</strain>
        <strain evidence="14">Wikel colony</strain>
    </source>
</reference>
<dbReference type="InterPro" id="IPR036770">
    <property type="entry name" value="Ankyrin_rpt-contain_sf"/>
</dbReference>
<accession>B7QAL1</accession>
<dbReference type="PROSITE" id="PS50088">
    <property type="entry name" value="ANK_REPEAT"/>
    <property type="match status" value="1"/>
</dbReference>
<dbReference type="VEuPathDB" id="VectorBase:ISCI022435"/>
<dbReference type="InParanoid" id="B7QAL1"/>
<evidence type="ECO:0000313" key="14">
    <source>
        <dbReference type="EMBL" id="EEC15883.1"/>
    </source>
</evidence>
<keyword evidence="3" id="KW-1052">Target cell membrane</keyword>
<keyword evidence="2" id="KW-0268">Exocytosis</keyword>
<feature type="compositionally biased region" description="Low complexity" evidence="13">
    <location>
        <begin position="496"/>
        <end position="509"/>
    </location>
</feature>
<dbReference type="GO" id="GO:0005634">
    <property type="term" value="C:nucleus"/>
    <property type="evidence" value="ECO:0000318"/>
    <property type="project" value="GO_Central"/>
</dbReference>
<comment type="subcellular location">
    <subcellularLocation>
        <location evidence="1">Target cell membrane</location>
    </subcellularLocation>
</comment>
<reference evidence="15" key="2">
    <citation type="submission" date="2020-05" db="UniProtKB">
        <authorList>
            <consortium name="EnsemblMetazoa"/>
        </authorList>
    </citation>
    <scope>IDENTIFICATION</scope>
    <source>
        <strain evidence="15">wikel</strain>
    </source>
</reference>
<dbReference type="GO" id="GO:0006887">
    <property type="term" value="P:exocytosis"/>
    <property type="evidence" value="ECO:0007669"/>
    <property type="project" value="UniProtKB-KW"/>
</dbReference>
<feature type="compositionally biased region" description="Low complexity" evidence="13">
    <location>
        <begin position="309"/>
        <end position="318"/>
    </location>
</feature>
<evidence type="ECO:0000256" key="12">
    <source>
        <dbReference type="PROSITE-ProRule" id="PRU00023"/>
    </source>
</evidence>
<feature type="compositionally biased region" description="Pro residues" evidence="13">
    <location>
        <begin position="486"/>
        <end position="495"/>
    </location>
</feature>
<evidence type="ECO:0000313" key="15">
    <source>
        <dbReference type="EnsemblMetazoa" id="ISCW022435-PA"/>
    </source>
</evidence>
<dbReference type="SUPFAM" id="SSF48403">
    <property type="entry name" value="Ankyrin repeat"/>
    <property type="match status" value="1"/>
</dbReference>
<dbReference type="Proteomes" id="UP000001555">
    <property type="component" value="Unassembled WGS sequence"/>
</dbReference>
<evidence type="ECO:0000256" key="6">
    <source>
        <dbReference type="ARBA" id="ARBA00023043"/>
    </source>
</evidence>
<dbReference type="EMBL" id="ABJB010294954">
    <property type="status" value="NOT_ANNOTATED_CDS"/>
    <property type="molecule type" value="Genomic_DNA"/>
</dbReference>
<keyword evidence="7" id="KW-0472">Membrane</keyword>
<evidence type="ECO:0000256" key="10">
    <source>
        <dbReference type="ARBA" id="ARBA00049715"/>
    </source>
</evidence>
<keyword evidence="6 12" id="KW-0040">ANK repeat</keyword>
<keyword evidence="5" id="KW-0528">Neurotoxin</keyword>
<keyword evidence="8" id="KW-1053">Target membrane</keyword>
<name>B7QAL1_IXOSC</name>
<dbReference type="Gene3D" id="1.25.40.20">
    <property type="entry name" value="Ankyrin repeat-containing domain"/>
    <property type="match status" value="2"/>
</dbReference>
<dbReference type="HOGENOM" id="CLU_460259_0_0_1"/>
<evidence type="ECO:0000256" key="11">
    <source>
        <dbReference type="ARBA" id="ARBA00049811"/>
    </source>
</evidence>
<dbReference type="EnsemblMetazoa" id="ISCW022435-RA">
    <property type="protein sequence ID" value="ISCW022435-PA"/>
    <property type="gene ID" value="ISCW022435"/>
</dbReference>
<evidence type="ECO:0000256" key="8">
    <source>
        <dbReference type="ARBA" id="ARBA00023298"/>
    </source>
</evidence>
<dbReference type="EMBL" id="ABJB011021199">
    <property type="status" value="NOT_ANNOTATED_CDS"/>
    <property type="molecule type" value="Genomic_DNA"/>
</dbReference>
<dbReference type="GO" id="GO:0070198">
    <property type="term" value="P:protein localization to chromosome, telomeric region"/>
    <property type="evidence" value="ECO:0000318"/>
    <property type="project" value="GO_Central"/>
</dbReference>
<evidence type="ECO:0000256" key="2">
    <source>
        <dbReference type="ARBA" id="ARBA00022483"/>
    </source>
</evidence>
<keyword evidence="4" id="KW-0677">Repeat</keyword>
<dbReference type="PaxDb" id="6945-B7QAL1"/>
<sequence>MYTCSSAPPRQPFVVNGSAAAITASLNGKWTQHMTPEAGTRSEGLSRVHAVSSLGVLVVDEHREPRSSDQQRGGVREPRTAHEIRIYGSPDEKEREARLYPEVGEPCGVAACAAACPVPCPATCVLPCSSSQRSPLPAPILAVQSTPTPPPSEDQYQGAGGSIPLSVSCHSLTAATTGSSLGSSINDLTLEAEQLERAIRANDVATARRLLELHHGRFSVNLHGSIVDKSSTGSPSQDLEILLRKSQTLLDRYDRGDSVSTDLEPVPPVFASALHLAIEYQSLDVVALLLKYGVEPNEGGLPLTHRRSSSAASEGSTSMPPRLVMLSPSRAGPSHSPVSEHTSPLHESRRIYVPLRKRMSPKHQVVRIASDCSEVTFEEEYTRDFLYSLPPLFLAAAIGKAAAVRLLLKYGAAPCPRDKNGVTPLHLAVCQPQVNWTTVRLLLEFGARIHVANLHGTTPSDLSESDLTAIQTALVEATFAVMPTSVPPVASPGPQPTSSASSATGGPSRAGDENAGPNLRSNILRRLQDSRSGQSHRGSARKRDADEMLVGGSTDGSAPIRNRSPGVLGLGHTTDSEKNQERQMALEQAARLS</sequence>
<keyword evidence="5" id="KW-0800">Toxin</keyword>
<keyword evidence="14" id="KW-0808">Transferase</keyword>
<keyword evidence="5" id="KW-0638">Presynaptic neurotoxin</keyword>
<dbReference type="GO" id="GO:0003950">
    <property type="term" value="F:NAD+ poly-ADP-ribosyltransferase activity"/>
    <property type="evidence" value="ECO:0000318"/>
    <property type="project" value="GO_Central"/>
</dbReference>
<evidence type="ECO:0000256" key="7">
    <source>
        <dbReference type="ARBA" id="ARBA00023136"/>
    </source>
</evidence>
<dbReference type="EMBL" id="ABJB010152866">
    <property type="status" value="NOT_ANNOTATED_CDS"/>
    <property type="molecule type" value="Genomic_DNA"/>
</dbReference>
<feature type="region of interest" description="Disordered" evidence="13">
    <location>
        <begin position="299"/>
        <end position="343"/>
    </location>
</feature>
<dbReference type="GO" id="GO:1904355">
    <property type="term" value="P:positive regulation of telomere capping"/>
    <property type="evidence" value="ECO:0000318"/>
    <property type="project" value="GO_Central"/>
</dbReference>
<proteinExistence type="inferred from homology"/>
<feature type="region of interest" description="Disordered" evidence="13">
    <location>
        <begin position="60"/>
        <end position="83"/>
    </location>
</feature>
<evidence type="ECO:0000256" key="13">
    <source>
        <dbReference type="SAM" id="MobiDB-lite"/>
    </source>
</evidence>
<dbReference type="EMBL" id="ABJB010267382">
    <property type="status" value="NOT_ANNOTATED_CDS"/>
    <property type="molecule type" value="Genomic_DNA"/>
</dbReference>
<organism>
    <name type="scientific">Ixodes scapularis</name>
    <name type="common">Black-legged tick</name>
    <name type="synonym">Deer tick</name>
    <dbReference type="NCBI Taxonomy" id="6945"/>
    <lineage>
        <taxon>Eukaryota</taxon>
        <taxon>Metazoa</taxon>
        <taxon>Ecdysozoa</taxon>
        <taxon>Arthropoda</taxon>
        <taxon>Chelicerata</taxon>
        <taxon>Arachnida</taxon>
        <taxon>Acari</taxon>
        <taxon>Parasitiformes</taxon>
        <taxon>Ixodida</taxon>
        <taxon>Ixodoidea</taxon>
        <taxon>Ixodidae</taxon>
        <taxon>Ixodinae</taxon>
        <taxon>Ixodes</taxon>
    </lineage>
</organism>
<dbReference type="GO" id="GO:0005737">
    <property type="term" value="C:cytoplasm"/>
    <property type="evidence" value="ECO:0000318"/>
    <property type="project" value="GO_Central"/>
</dbReference>
<dbReference type="GO" id="GO:0044218">
    <property type="term" value="C:other organism cell membrane"/>
    <property type="evidence" value="ECO:0007669"/>
    <property type="project" value="UniProtKB-KW"/>
</dbReference>
<feature type="repeat" description="ANK" evidence="12">
    <location>
        <begin position="420"/>
        <end position="454"/>
    </location>
</feature>
<evidence type="ECO:0000256" key="5">
    <source>
        <dbReference type="ARBA" id="ARBA00023028"/>
    </source>
</evidence>
<dbReference type="EMBL" id="ABJB010934807">
    <property type="status" value="NOT_ANNOTATED_CDS"/>
    <property type="molecule type" value="Genomic_DNA"/>
</dbReference>
<evidence type="ECO:0000256" key="1">
    <source>
        <dbReference type="ARBA" id="ARBA00004175"/>
    </source>
</evidence>
<dbReference type="AlphaFoldDB" id="B7QAL1"/>
<dbReference type="EMBL" id="DS895688">
    <property type="protein sequence ID" value="EEC15883.1"/>
    <property type="molecule type" value="Genomic_DNA"/>
</dbReference>
<dbReference type="PANTHER" id="PTHR24198:SF165">
    <property type="entry name" value="ANKYRIN REPEAT-CONTAINING PROTEIN-RELATED"/>
    <property type="match status" value="1"/>
</dbReference>
<dbReference type="Pfam" id="PF12796">
    <property type="entry name" value="Ank_2"/>
    <property type="match status" value="1"/>
</dbReference>
<dbReference type="EMBL" id="ABJB010545280">
    <property type="status" value="NOT_ANNOTATED_CDS"/>
    <property type="molecule type" value="Genomic_DNA"/>
</dbReference>
<gene>
    <name evidence="14" type="ORF">IscW_ISCW022435</name>
</gene>
<keyword evidence="14" id="KW-0418">Kinase</keyword>
<keyword evidence="16" id="KW-1185">Reference proteome</keyword>
<dbReference type="GO" id="GO:0044231">
    <property type="term" value="C:host cell presynaptic membrane"/>
    <property type="evidence" value="ECO:0007669"/>
    <property type="project" value="UniProtKB-KW"/>
</dbReference>
<dbReference type="EMBL" id="ABJB010299221">
    <property type="status" value="NOT_ANNOTATED_CDS"/>
    <property type="molecule type" value="Genomic_DNA"/>
</dbReference>
<comment type="similarity">
    <text evidence="9">Belongs to the cationic peptide 01 (latrotoxin) family. 03 (alpha-latrotoxin) subfamily.</text>
</comment>
<dbReference type="VEuPathDB" id="VectorBase:ISCW022435"/>
<evidence type="ECO:0000256" key="9">
    <source>
        <dbReference type="ARBA" id="ARBA00049657"/>
    </source>
</evidence>
<dbReference type="SMART" id="SM00248">
    <property type="entry name" value="ANK"/>
    <property type="match status" value="3"/>
</dbReference>
<dbReference type="EMBL" id="ABJB010544346">
    <property type="status" value="NOT_ANNOTATED_CDS"/>
    <property type="molecule type" value="Genomic_DNA"/>
</dbReference>
<dbReference type="Pfam" id="PF00023">
    <property type="entry name" value="Ank"/>
    <property type="match status" value="1"/>
</dbReference>
<dbReference type="GO" id="GO:0090263">
    <property type="term" value="P:positive regulation of canonical Wnt signaling pathway"/>
    <property type="evidence" value="ECO:0000318"/>
    <property type="project" value="GO_Central"/>
</dbReference>
<dbReference type="GO" id="GO:0004674">
    <property type="term" value="F:protein serine/threonine kinase activity"/>
    <property type="evidence" value="ECO:0007669"/>
    <property type="project" value="UniProtKB-KW"/>
</dbReference>
<evidence type="ECO:0000256" key="3">
    <source>
        <dbReference type="ARBA" id="ARBA00022537"/>
    </source>
</evidence>
<dbReference type="InterPro" id="IPR002110">
    <property type="entry name" value="Ankyrin_rpt"/>
</dbReference>
<dbReference type="PANTHER" id="PTHR24198">
    <property type="entry name" value="ANKYRIN REPEAT AND PROTEIN KINASE DOMAIN-CONTAINING PROTEIN"/>
    <property type="match status" value="1"/>
</dbReference>
<comment type="subunit">
    <text evidence="10">Homotetramer in membranes.</text>
</comment>
<evidence type="ECO:0000313" key="16">
    <source>
        <dbReference type="Proteomes" id="UP000001555"/>
    </source>
</evidence>
<dbReference type="OrthoDB" id="269822at2759"/>